<evidence type="ECO:0000256" key="3">
    <source>
        <dbReference type="ARBA" id="ARBA00022617"/>
    </source>
</evidence>
<dbReference type="VEuPathDB" id="FungiDB:PV10_07649"/>
<dbReference type="Gene3D" id="1.10.630.10">
    <property type="entry name" value="Cytochrome P450"/>
    <property type="match status" value="1"/>
</dbReference>
<gene>
    <name evidence="11" type="ORF">B0A52_00273</name>
</gene>
<dbReference type="InterPro" id="IPR036396">
    <property type="entry name" value="Cyt_P450_sf"/>
</dbReference>
<dbReference type="PANTHER" id="PTHR24305">
    <property type="entry name" value="CYTOCHROME P450"/>
    <property type="match status" value="1"/>
</dbReference>
<dbReference type="GO" id="GO:0004497">
    <property type="term" value="F:monooxygenase activity"/>
    <property type="evidence" value="ECO:0007669"/>
    <property type="project" value="UniProtKB-KW"/>
</dbReference>
<dbReference type="Proteomes" id="UP000288859">
    <property type="component" value="Unassembled WGS sequence"/>
</dbReference>
<evidence type="ECO:0000313" key="11">
    <source>
        <dbReference type="EMBL" id="RVX75916.1"/>
    </source>
</evidence>
<dbReference type="InterPro" id="IPR011051">
    <property type="entry name" value="RmlC_Cupin_sf"/>
</dbReference>
<dbReference type="Pfam" id="PF00067">
    <property type="entry name" value="p450"/>
    <property type="match status" value="1"/>
</dbReference>
<keyword evidence="10" id="KW-0812">Transmembrane</keyword>
<dbReference type="InterPro" id="IPR017972">
    <property type="entry name" value="Cyt_P450_CS"/>
</dbReference>
<dbReference type="PRINTS" id="PR00463">
    <property type="entry name" value="EP450I"/>
</dbReference>
<dbReference type="OrthoDB" id="1470350at2759"/>
<proteinExistence type="inferred from homology"/>
<keyword evidence="7 9" id="KW-0503">Monooxygenase</keyword>
<comment type="caution">
    <text evidence="11">The sequence shown here is derived from an EMBL/GenBank/DDBJ whole genome shotgun (WGS) entry which is preliminary data.</text>
</comment>
<feature type="transmembrane region" description="Helical" evidence="10">
    <location>
        <begin position="20"/>
        <end position="42"/>
    </location>
</feature>
<evidence type="ECO:0000256" key="10">
    <source>
        <dbReference type="SAM" id="Phobius"/>
    </source>
</evidence>
<comment type="similarity">
    <text evidence="2 9">Belongs to the cytochrome P450 family.</text>
</comment>
<evidence type="ECO:0000313" key="12">
    <source>
        <dbReference type="Proteomes" id="UP000288859"/>
    </source>
</evidence>
<sequence length="674" mass="75469">MSAIVTAYVRDALTKANGFTISLVCTALPLVYSVLLVIYRLYFHPLARYPGPFLAKLTELYALSISFDRSRSFKHYELIKKYGSPLRIRPNELLFADMKAWSDIYGQHSNPCAKEPIFYNSFTVTGATNLLNATNKTKHARLRRLVSHSFSLKGILDSEELLASKVESFVQQAFGKAENNEPVEIYQKIHEHYFDIISQLSFGKTFDSLTTKTATSYHDVDHFIDVVPITSLFPFLRKLPLNFIREGYQGVARLENFSRESLTQSMGDFEKQDPDDAQGRFLRNLITATDAETGSKLGLDELVENVIIFLVAGSGTTAVTTTYFIWELGRRLEVKKKVAEEIRTAFPDPQIFPTYEEASKLPYLNAVIEETLRLWAPLNVEMPRLSPGRVLGGHYIPKDTIVSISSYSTARDPEAFPDPEAFIPERWLQPTPEMRAMSRPFSTGPRNCVGKHLAEVNLTLTLSRVFQLYDLTVDPLTTEEMMRPLDRGALEPRGGKLFEDGCLGIRPREPRRFITTNNGEGKAVFSSTLSETPPSRDAGGGMKIAFCYGTNQTPPDFTNEGDIGTYQYLINNPPGIIVPNGCVARLVDLPPGYQSAMHRTISLNYNFVVQGQVELILDSGETRLLQPGDMAVQRAVNHAWRNTSPIQWARLTAFAIPAIPDQSSGLGEEGTHQL</sequence>
<dbReference type="VEuPathDB" id="FungiDB:PV10_04841"/>
<name>A0A438NJK0_EXOME</name>
<evidence type="ECO:0000256" key="8">
    <source>
        <dbReference type="PIRSR" id="PIRSR602401-1"/>
    </source>
</evidence>
<keyword evidence="4 8" id="KW-0479">Metal-binding</keyword>
<protein>
    <submittedName>
        <fullName evidence="11">Uncharacterized protein</fullName>
    </submittedName>
</protein>
<evidence type="ECO:0000256" key="6">
    <source>
        <dbReference type="ARBA" id="ARBA00023004"/>
    </source>
</evidence>
<dbReference type="AlphaFoldDB" id="A0A438NJK0"/>
<dbReference type="SUPFAM" id="SSF48264">
    <property type="entry name" value="Cytochrome P450"/>
    <property type="match status" value="1"/>
</dbReference>
<keyword evidence="3 8" id="KW-0349">Heme</keyword>
<evidence type="ECO:0000256" key="1">
    <source>
        <dbReference type="ARBA" id="ARBA00001971"/>
    </source>
</evidence>
<dbReference type="EMBL" id="NAJM01000001">
    <property type="protein sequence ID" value="RVX75916.1"/>
    <property type="molecule type" value="Genomic_DNA"/>
</dbReference>
<dbReference type="InterPro" id="IPR002401">
    <property type="entry name" value="Cyt_P450_E_grp-I"/>
</dbReference>
<dbReference type="InterPro" id="IPR050121">
    <property type="entry name" value="Cytochrome_P450_monoxygenase"/>
</dbReference>
<dbReference type="GO" id="GO:0016705">
    <property type="term" value="F:oxidoreductase activity, acting on paired donors, with incorporation or reduction of molecular oxygen"/>
    <property type="evidence" value="ECO:0007669"/>
    <property type="project" value="InterPro"/>
</dbReference>
<accession>A0A438NJK0</accession>
<keyword evidence="6 8" id="KW-0408">Iron</keyword>
<dbReference type="Gene3D" id="2.60.120.10">
    <property type="entry name" value="Jelly Rolls"/>
    <property type="match status" value="1"/>
</dbReference>
<dbReference type="PRINTS" id="PR00385">
    <property type="entry name" value="P450"/>
</dbReference>
<dbReference type="GO" id="GO:0020037">
    <property type="term" value="F:heme binding"/>
    <property type="evidence" value="ECO:0007669"/>
    <property type="project" value="InterPro"/>
</dbReference>
<dbReference type="PANTHER" id="PTHR24305:SF210">
    <property type="entry name" value="CYTOCHROME P450 MONOOXYGENASE ASQL-RELATED"/>
    <property type="match status" value="1"/>
</dbReference>
<evidence type="ECO:0000256" key="5">
    <source>
        <dbReference type="ARBA" id="ARBA00023002"/>
    </source>
</evidence>
<evidence type="ECO:0000256" key="2">
    <source>
        <dbReference type="ARBA" id="ARBA00010617"/>
    </source>
</evidence>
<dbReference type="InterPro" id="IPR001128">
    <property type="entry name" value="Cyt_P450"/>
</dbReference>
<keyword evidence="10" id="KW-0472">Membrane</keyword>
<evidence type="ECO:0000256" key="9">
    <source>
        <dbReference type="RuleBase" id="RU000461"/>
    </source>
</evidence>
<dbReference type="PROSITE" id="PS00086">
    <property type="entry name" value="CYTOCHROME_P450"/>
    <property type="match status" value="1"/>
</dbReference>
<evidence type="ECO:0000256" key="4">
    <source>
        <dbReference type="ARBA" id="ARBA00022723"/>
    </source>
</evidence>
<keyword evidence="5 9" id="KW-0560">Oxidoreductase</keyword>
<keyword evidence="10" id="KW-1133">Transmembrane helix</keyword>
<dbReference type="InterPro" id="IPR014710">
    <property type="entry name" value="RmlC-like_jellyroll"/>
</dbReference>
<dbReference type="SUPFAM" id="SSF51182">
    <property type="entry name" value="RmlC-like cupins"/>
    <property type="match status" value="1"/>
</dbReference>
<feature type="binding site" description="axial binding residue" evidence="8">
    <location>
        <position position="448"/>
    </location>
    <ligand>
        <name>heme</name>
        <dbReference type="ChEBI" id="CHEBI:30413"/>
    </ligand>
    <ligandPart>
        <name>Fe</name>
        <dbReference type="ChEBI" id="CHEBI:18248"/>
    </ligandPart>
</feature>
<dbReference type="CDD" id="cd02231">
    <property type="entry name" value="cupin_BLL6423-like"/>
    <property type="match status" value="1"/>
</dbReference>
<comment type="cofactor">
    <cofactor evidence="1 8">
        <name>heme</name>
        <dbReference type="ChEBI" id="CHEBI:30413"/>
    </cofactor>
</comment>
<dbReference type="GO" id="GO:0005506">
    <property type="term" value="F:iron ion binding"/>
    <property type="evidence" value="ECO:0007669"/>
    <property type="project" value="InterPro"/>
</dbReference>
<organism evidence="11 12">
    <name type="scientific">Exophiala mesophila</name>
    <name type="common">Black yeast-like fungus</name>
    <dbReference type="NCBI Taxonomy" id="212818"/>
    <lineage>
        <taxon>Eukaryota</taxon>
        <taxon>Fungi</taxon>
        <taxon>Dikarya</taxon>
        <taxon>Ascomycota</taxon>
        <taxon>Pezizomycotina</taxon>
        <taxon>Eurotiomycetes</taxon>
        <taxon>Chaetothyriomycetidae</taxon>
        <taxon>Chaetothyriales</taxon>
        <taxon>Herpotrichiellaceae</taxon>
        <taxon>Exophiala</taxon>
    </lineage>
</organism>
<reference evidence="11 12" key="1">
    <citation type="submission" date="2017-03" db="EMBL/GenBank/DDBJ databases">
        <title>Genomes of endolithic fungi from Antarctica.</title>
        <authorList>
            <person name="Coleine C."/>
            <person name="Masonjones S."/>
            <person name="Stajich J.E."/>
        </authorList>
    </citation>
    <scope>NUCLEOTIDE SEQUENCE [LARGE SCALE GENOMIC DNA]</scope>
    <source>
        <strain evidence="11 12">CCFEE 6314</strain>
    </source>
</reference>
<evidence type="ECO:0000256" key="7">
    <source>
        <dbReference type="ARBA" id="ARBA00023033"/>
    </source>
</evidence>